<proteinExistence type="predicted"/>
<evidence type="ECO:0000313" key="2">
    <source>
        <dbReference type="EMBL" id="XFO70603.1"/>
    </source>
</evidence>
<protein>
    <submittedName>
        <fullName evidence="2">Uncharacterized protein</fullName>
    </submittedName>
</protein>
<gene>
    <name evidence="2" type="ORF">SPACI_006020</name>
</gene>
<name>A0ABZ3IXK4_SPOA4</name>
<keyword evidence="1" id="KW-0472">Membrane</keyword>
<evidence type="ECO:0000256" key="1">
    <source>
        <dbReference type="SAM" id="Phobius"/>
    </source>
</evidence>
<keyword evidence="1" id="KW-1133">Transmembrane helix</keyword>
<dbReference type="RefSeq" id="WP_169716726.1">
    <property type="nucleotide sequence ID" value="NZ_CP155571.1"/>
</dbReference>
<feature type="transmembrane region" description="Helical" evidence="1">
    <location>
        <begin position="24"/>
        <end position="45"/>
    </location>
</feature>
<keyword evidence="1" id="KW-0812">Transmembrane</keyword>
<accession>A0ABZ3IXK4</accession>
<evidence type="ECO:0000313" key="3">
    <source>
        <dbReference type="Proteomes" id="UP000216052"/>
    </source>
</evidence>
<reference evidence="2" key="1">
    <citation type="submission" date="2024-05" db="EMBL/GenBank/DDBJ databases">
        <title>Isolation and characterization of Sporomusa carbonis sp. nov., a carboxydotrophic hydrogenogen in the genus of Sporomusa isolated from a charcoal burning pile.</title>
        <authorList>
            <person name="Boeer T."/>
            <person name="Rosenbaum F."/>
            <person name="Eysell L."/>
            <person name="Mueller V."/>
            <person name="Daniel R."/>
            <person name="Poehlein A."/>
        </authorList>
    </citation>
    <scope>NUCLEOTIDE SEQUENCE [LARGE SCALE GENOMIC DNA]</scope>
    <source>
        <strain evidence="2">DSM 3132</strain>
    </source>
</reference>
<keyword evidence="3" id="KW-1185">Reference proteome</keyword>
<dbReference type="EMBL" id="CP155571">
    <property type="protein sequence ID" value="XFO70603.1"/>
    <property type="molecule type" value="Genomic_DNA"/>
</dbReference>
<sequence>MANTYCHEAHCNLVNRKKRDNSNWVVIGSYVVYALIVTAATWYSVANGINIDPNFL</sequence>
<dbReference type="Proteomes" id="UP000216052">
    <property type="component" value="Chromosome"/>
</dbReference>
<organism evidence="2 3">
    <name type="scientific">Sporomusa acidovorans (strain ATCC 49682 / DSM 3132 / Mol)</name>
    <dbReference type="NCBI Taxonomy" id="1123286"/>
    <lineage>
        <taxon>Bacteria</taxon>
        <taxon>Bacillati</taxon>
        <taxon>Bacillota</taxon>
        <taxon>Negativicutes</taxon>
        <taxon>Selenomonadales</taxon>
        <taxon>Sporomusaceae</taxon>
        <taxon>Sporomusa</taxon>
    </lineage>
</organism>